<dbReference type="Proteomes" id="UP000192907">
    <property type="component" value="Unassembled WGS sequence"/>
</dbReference>
<name>A0A1Y6B3X0_9BACT</name>
<dbReference type="SUPFAM" id="SSF52540">
    <property type="entry name" value="P-loop containing nucleoside triphosphate hydrolases"/>
    <property type="match status" value="1"/>
</dbReference>
<protein>
    <recommendedName>
        <fullName evidence="3">Signal recognition particle receptor subunit beta, a GTPase</fullName>
    </recommendedName>
</protein>
<evidence type="ECO:0008006" key="3">
    <source>
        <dbReference type="Google" id="ProtNLM"/>
    </source>
</evidence>
<keyword evidence="2" id="KW-1185">Reference proteome</keyword>
<dbReference type="AlphaFoldDB" id="A0A1Y6B3X0"/>
<dbReference type="PANTHER" id="PTHR42708">
    <property type="entry name" value="ATP/GTP-BINDING PROTEIN-RELATED"/>
    <property type="match status" value="1"/>
</dbReference>
<dbReference type="InterPro" id="IPR027417">
    <property type="entry name" value="P-loop_NTPase"/>
</dbReference>
<dbReference type="OrthoDB" id="5292147at2"/>
<gene>
    <name evidence="1" type="ORF">SAMN06296036_101107</name>
</gene>
<dbReference type="Gene3D" id="3.40.50.300">
    <property type="entry name" value="P-loop containing nucleotide triphosphate hydrolases"/>
    <property type="match status" value="1"/>
</dbReference>
<reference evidence="2" key="1">
    <citation type="submission" date="2017-04" db="EMBL/GenBank/DDBJ databases">
        <authorList>
            <person name="Varghese N."/>
            <person name="Submissions S."/>
        </authorList>
    </citation>
    <scope>NUCLEOTIDE SEQUENCE [LARGE SCALE GENOMIC DNA]</scope>
    <source>
        <strain evidence="2">RKEM611</strain>
    </source>
</reference>
<accession>A0A1Y6B3X0</accession>
<evidence type="ECO:0000313" key="1">
    <source>
        <dbReference type="EMBL" id="SME88107.1"/>
    </source>
</evidence>
<proteinExistence type="predicted"/>
<dbReference type="CDD" id="cd00882">
    <property type="entry name" value="Ras_like_GTPase"/>
    <property type="match status" value="1"/>
</dbReference>
<dbReference type="EMBL" id="FWZT01000001">
    <property type="protein sequence ID" value="SME88107.1"/>
    <property type="molecule type" value="Genomic_DNA"/>
</dbReference>
<dbReference type="InterPro" id="IPR052705">
    <property type="entry name" value="Gliding_Motility_GTPase"/>
</dbReference>
<sequence length="192" mass="21835">MAFTNLETKEINCKVLYFGPKGAGKTANFASIFQQSQTKLHQGRFELDADEQPFFEFIPISLGHLKEFHVKLHLYTLPANPLYETVHSVMLKGLDGFVFVFDSRLSSMRENLKNWLETKELLSREGYNMLTLPRVLQYNKRDHPEAVSLDVLRHELNPGGTTDIESSAINSVGTMETVHQVAQKILDQLAQP</sequence>
<evidence type="ECO:0000313" key="2">
    <source>
        <dbReference type="Proteomes" id="UP000192907"/>
    </source>
</evidence>
<organism evidence="1 2">
    <name type="scientific">Pseudobacteriovorax antillogorgiicola</name>
    <dbReference type="NCBI Taxonomy" id="1513793"/>
    <lineage>
        <taxon>Bacteria</taxon>
        <taxon>Pseudomonadati</taxon>
        <taxon>Bdellovibrionota</taxon>
        <taxon>Oligoflexia</taxon>
        <taxon>Oligoflexales</taxon>
        <taxon>Pseudobacteriovoracaceae</taxon>
        <taxon>Pseudobacteriovorax</taxon>
    </lineage>
</organism>
<dbReference type="STRING" id="1513793.SAMN06296036_101107"/>
<dbReference type="PANTHER" id="PTHR42708:SF1">
    <property type="entry name" value="GLIDING MOTILITY PROTEIN MGLA"/>
    <property type="match status" value="1"/>
</dbReference>
<dbReference type="RefSeq" id="WP_132314756.1">
    <property type="nucleotide sequence ID" value="NZ_FWZT01000001.1"/>
</dbReference>